<dbReference type="SUPFAM" id="SSF53697">
    <property type="entry name" value="SIS domain"/>
    <property type="match status" value="1"/>
</dbReference>
<sequence length="109" mass="11894">MLSKGDVAIFISNSGETVEILETLDIAKRNGAHIIAITKYNKSELSERADILLSISTPEISLRSGAMGSRIAMLTVIDILFAGVASADYQQVKKYLSKTHNIVASKRRK</sequence>
<evidence type="ECO:0000259" key="1">
    <source>
        <dbReference type="PROSITE" id="PS51464"/>
    </source>
</evidence>
<evidence type="ECO:0000313" key="2">
    <source>
        <dbReference type="EMBL" id="GIQ65548.1"/>
    </source>
</evidence>
<dbReference type="InterPro" id="IPR035472">
    <property type="entry name" value="RpiR-like_SIS"/>
</dbReference>
<proteinExistence type="predicted"/>
<keyword evidence="3" id="KW-1185">Reference proteome</keyword>
<dbReference type="Gene3D" id="3.40.50.10490">
    <property type="entry name" value="Glucose-6-phosphate isomerase like protein, domain 1"/>
    <property type="match status" value="1"/>
</dbReference>
<reference evidence="2 3" key="1">
    <citation type="submission" date="2021-04" db="EMBL/GenBank/DDBJ databases">
        <title>Draft genome sequence of Paenibacillus cisolokensis, LC2-13A.</title>
        <authorList>
            <person name="Uke A."/>
            <person name="Chhe C."/>
            <person name="Baramee S."/>
            <person name="Kosugi A."/>
        </authorList>
    </citation>
    <scope>NUCLEOTIDE SEQUENCE [LARGE SCALE GENOMIC DNA]</scope>
    <source>
        <strain evidence="2 3">LC2-13A</strain>
    </source>
</reference>
<dbReference type="PANTHER" id="PTHR30514">
    <property type="entry name" value="GLUCOKINASE"/>
    <property type="match status" value="1"/>
</dbReference>
<dbReference type="EMBL" id="BOVJ01000138">
    <property type="protein sequence ID" value="GIQ65548.1"/>
    <property type="molecule type" value="Genomic_DNA"/>
</dbReference>
<dbReference type="Pfam" id="PF01380">
    <property type="entry name" value="SIS"/>
    <property type="match status" value="1"/>
</dbReference>
<dbReference type="InterPro" id="IPR001347">
    <property type="entry name" value="SIS_dom"/>
</dbReference>
<gene>
    <name evidence="2" type="ORF">PACILC2_41160</name>
</gene>
<evidence type="ECO:0000313" key="3">
    <source>
        <dbReference type="Proteomes" id="UP000680304"/>
    </source>
</evidence>
<accession>A0ABQ4NBE1</accession>
<dbReference type="PANTHER" id="PTHR30514:SF1">
    <property type="entry name" value="HTH-TYPE TRANSCRIPTIONAL REGULATOR HEXR-RELATED"/>
    <property type="match status" value="1"/>
</dbReference>
<name>A0ABQ4NBE1_9BACL</name>
<feature type="domain" description="SIS" evidence="1">
    <location>
        <begin position="1"/>
        <end position="90"/>
    </location>
</feature>
<organism evidence="2 3">
    <name type="scientific">Paenibacillus cisolokensis</name>
    <dbReference type="NCBI Taxonomy" id="1658519"/>
    <lineage>
        <taxon>Bacteria</taxon>
        <taxon>Bacillati</taxon>
        <taxon>Bacillota</taxon>
        <taxon>Bacilli</taxon>
        <taxon>Bacillales</taxon>
        <taxon>Paenibacillaceae</taxon>
        <taxon>Paenibacillus</taxon>
    </lineage>
</organism>
<dbReference type="InterPro" id="IPR047640">
    <property type="entry name" value="RpiR-like"/>
</dbReference>
<dbReference type="PROSITE" id="PS51464">
    <property type="entry name" value="SIS"/>
    <property type="match status" value="1"/>
</dbReference>
<protein>
    <recommendedName>
        <fullName evidence="1">SIS domain-containing protein</fullName>
    </recommendedName>
</protein>
<dbReference type="Proteomes" id="UP000680304">
    <property type="component" value="Unassembled WGS sequence"/>
</dbReference>
<dbReference type="CDD" id="cd05013">
    <property type="entry name" value="SIS_RpiR"/>
    <property type="match status" value="1"/>
</dbReference>
<dbReference type="InterPro" id="IPR046348">
    <property type="entry name" value="SIS_dom_sf"/>
</dbReference>
<comment type="caution">
    <text evidence="2">The sequence shown here is derived from an EMBL/GenBank/DDBJ whole genome shotgun (WGS) entry which is preliminary data.</text>
</comment>